<name>A0A809SAD2_9PROT</name>
<proteinExistence type="predicted"/>
<dbReference type="EMBL" id="AP021881">
    <property type="protein sequence ID" value="BBP01522.1"/>
    <property type="molecule type" value="Genomic_DNA"/>
</dbReference>
<dbReference type="RefSeq" id="WP_162085291.1">
    <property type="nucleotide sequence ID" value="NZ_AP021881.1"/>
</dbReference>
<reference evidence="2" key="1">
    <citation type="submission" date="2019-11" db="EMBL/GenBank/DDBJ databases">
        <title>Isolation and characterization of a novel species in the genus Sulfuriferula.</title>
        <authorList>
            <person name="Mochizuki J."/>
            <person name="Kojima H."/>
            <person name="Fukui M."/>
        </authorList>
    </citation>
    <scope>NUCLEOTIDE SEQUENCE [LARGE SCALE GENOMIC DNA]</scope>
    <source>
        <strain evidence="2">SGTM</strain>
    </source>
</reference>
<gene>
    <name evidence="1" type="ORF">SFSGTM_22300</name>
</gene>
<accession>A0A809SAD2</accession>
<dbReference type="Proteomes" id="UP000463939">
    <property type="component" value="Chromosome"/>
</dbReference>
<evidence type="ECO:0000313" key="1">
    <source>
        <dbReference type="EMBL" id="BBP01522.1"/>
    </source>
</evidence>
<dbReference type="InterPro" id="IPR032556">
    <property type="entry name" value="DUF4936"/>
</dbReference>
<evidence type="ECO:0008006" key="3">
    <source>
        <dbReference type="Google" id="ProtNLM"/>
    </source>
</evidence>
<dbReference type="AlphaFoldDB" id="A0A809SAD2"/>
<dbReference type="Pfam" id="PF16290">
    <property type="entry name" value="DUF4936"/>
    <property type="match status" value="1"/>
</dbReference>
<dbReference type="KEGG" id="sniv:SFSGTM_22300"/>
<organism evidence="1 2">
    <name type="scientific">Sulfuriferula nivalis</name>
    <dbReference type="NCBI Taxonomy" id="2675298"/>
    <lineage>
        <taxon>Bacteria</taxon>
        <taxon>Pseudomonadati</taxon>
        <taxon>Pseudomonadota</taxon>
        <taxon>Betaproteobacteria</taxon>
        <taxon>Nitrosomonadales</taxon>
        <taxon>Sulfuricellaceae</taxon>
        <taxon>Sulfuriferula</taxon>
    </lineage>
</organism>
<sequence>MLNYYIYYRVLTDDPDTERQIRGMQARLGCRTGVHGSLLKRQDDTLTWMEVYPSINDQAAFDLALKQTLSEFDIEIFINGKRVTECFIGESAQPDHCRA</sequence>
<protein>
    <recommendedName>
        <fullName evidence="3">DUF4936 family protein</fullName>
    </recommendedName>
</protein>
<keyword evidence="2" id="KW-1185">Reference proteome</keyword>
<evidence type="ECO:0000313" key="2">
    <source>
        <dbReference type="Proteomes" id="UP000463939"/>
    </source>
</evidence>